<dbReference type="InterPro" id="IPR007016">
    <property type="entry name" value="O-antigen_ligase-rel_domated"/>
</dbReference>
<keyword evidence="7" id="KW-0436">Ligase</keyword>
<feature type="transmembrane region" description="Helical" evidence="5">
    <location>
        <begin position="222"/>
        <end position="238"/>
    </location>
</feature>
<accession>A0A5D3FSS2</accession>
<name>A0A5D3FSS2_9ACTN</name>
<dbReference type="Proteomes" id="UP000323505">
    <property type="component" value="Unassembled WGS sequence"/>
</dbReference>
<dbReference type="GO" id="GO:0016020">
    <property type="term" value="C:membrane"/>
    <property type="evidence" value="ECO:0007669"/>
    <property type="project" value="UniProtKB-SubCell"/>
</dbReference>
<evidence type="ECO:0000256" key="1">
    <source>
        <dbReference type="ARBA" id="ARBA00004141"/>
    </source>
</evidence>
<keyword evidence="4 5" id="KW-0472">Membrane</keyword>
<organism evidence="7 8">
    <name type="scientific">Actinomadura decatromicini</name>
    <dbReference type="NCBI Taxonomy" id="2604572"/>
    <lineage>
        <taxon>Bacteria</taxon>
        <taxon>Bacillati</taxon>
        <taxon>Actinomycetota</taxon>
        <taxon>Actinomycetes</taxon>
        <taxon>Streptosporangiales</taxon>
        <taxon>Thermomonosporaceae</taxon>
        <taxon>Actinomadura</taxon>
    </lineage>
</organism>
<evidence type="ECO:0000256" key="4">
    <source>
        <dbReference type="ARBA" id="ARBA00023136"/>
    </source>
</evidence>
<evidence type="ECO:0000313" key="7">
    <source>
        <dbReference type="EMBL" id="TYK50956.1"/>
    </source>
</evidence>
<feature type="transmembrane region" description="Helical" evidence="5">
    <location>
        <begin position="358"/>
        <end position="377"/>
    </location>
</feature>
<protein>
    <submittedName>
        <fullName evidence="7">O-antigen ligase family protein</fullName>
    </submittedName>
</protein>
<gene>
    <name evidence="7" type="ORF">FXF68_10895</name>
</gene>
<dbReference type="Pfam" id="PF04932">
    <property type="entry name" value="Wzy_C"/>
    <property type="match status" value="1"/>
</dbReference>
<evidence type="ECO:0000256" key="5">
    <source>
        <dbReference type="SAM" id="Phobius"/>
    </source>
</evidence>
<dbReference type="RefSeq" id="WP_148758791.1">
    <property type="nucleotide sequence ID" value="NZ_VSRQ01000002.1"/>
</dbReference>
<comment type="subcellular location">
    <subcellularLocation>
        <location evidence="1">Membrane</location>
        <topology evidence="1">Multi-pass membrane protein</topology>
    </subcellularLocation>
</comment>
<evidence type="ECO:0000256" key="2">
    <source>
        <dbReference type="ARBA" id="ARBA00022692"/>
    </source>
</evidence>
<dbReference type="PANTHER" id="PTHR37422:SF13">
    <property type="entry name" value="LIPOPOLYSACCHARIDE BIOSYNTHESIS PROTEIN PA4999-RELATED"/>
    <property type="match status" value="1"/>
</dbReference>
<dbReference type="GO" id="GO:0016874">
    <property type="term" value="F:ligase activity"/>
    <property type="evidence" value="ECO:0007669"/>
    <property type="project" value="UniProtKB-KW"/>
</dbReference>
<evidence type="ECO:0000313" key="8">
    <source>
        <dbReference type="Proteomes" id="UP000323505"/>
    </source>
</evidence>
<dbReference type="PANTHER" id="PTHR37422">
    <property type="entry name" value="TEICHURONIC ACID BIOSYNTHESIS PROTEIN TUAE"/>
    <property type="match status" value="1"/>
</dbReference>
<keyword evidence="3 5" id="KW-1133">Transmembrane helix</keyword>
<sequence>MTAVAALPVRLPALPRRPSWLVAATVASVAIPAGTRAVGSGTQVTPADAATACLVAVAAFLLVTGRAELPRRALPAFGPLVAGLGISTVCSADTASSLPGFVRDAQIFVLVPLAVVVLVRDRRDFAIVCGSVLGLGLAEAAFGIWQALTEHGAAMSGRNIRAVGTFGAADVMAMSVVVGIAFLVLTALALAAPGRGVAAVLGALAGLGVLGAALAFSLSRGTWVALGAAAVLVLVVFDRWTAAKVLACCAALLVVTVAGAGGGAQAVVDRSRSLAGTVGAPDRSVDDRYHLWSAALRIWEDHPGTGVGVKNFPAYRDAYAGIELSSGSETSDPVHGYARQPLLSPHNEYLLFLSEQGVFGFAGLAALAAALAAGLWARRRVRDPFWLAGVALLTFLLVNFLYADLGGPTCALTAVVLGVVASRSLGNVRDFGRPRHSREVRA</sequence>
<feature type="transmembrane region" description="Helical" evidence="5">
    <location>
        <begin position="168"/>
        <end position="190"/>
    </location>
</feature>
<keyword evidence="8" id="KW-1185">Reference proteome</keyword>
<feature type="domain" description="O-antigen ligase-related" evidence="6">
    <location>
        <begin position="208"/>
        <end position="364"/>
    </location>
</feature>
<comment type="caution">
    <text evidence="7">The sequence shown here is derived from an EMBL/GenBank/DDBJ whole genome shotgun (WGS) entry which is preliminary data.</text>
</comment>
<dbReference type="EMBL" id="VSRQ01000002">
    <property type="protein sequence ID" value="TYK50956.1"/>
    <property type="molecule type" value="Genomic_DNA"/>
</dbReference>
<feature type="transmembrane region" description="Helical" evidence="5">
    <location>
        <begin position="409"/>
        <end position="428"/>
    </location>
</feature>
<feature type="transmembrane region" description="Helical" evidence="5">
    <location>
        <begin position="101"/>
        <end position="119"/>
    </location>
</feature>
<feature type="transmembrane region" description="Helical" evidence="5">
    <location>
        <begin position="126"/>
        <end position="148"/>
    </location>
</feature>
<dbReference type="AlphaFoldDB" id="A0A5D3FSS2"/>
<dbReference type="InterPro" id="IPR051533">
    <property type="entry name" value="WaaL-like"/>
</dbReference>
<evidence type="ECO:0000256" key="3">
    <source>
        <dbReference type="ARBA" id="ARBA00022989"/>
    </source>
</evidence>
<proteinExistence type="predicted"/>
<feature type="transmembrane region" description="Helical" evidence="5">
    <location>
        <begin position="245"/>
        <end position="268"/>
    </location>
</feature>
<reference evidence="7 8" key="1">
    <citation type="submission" date="2019-08" db="EMBL/GenBank/DDBJ databases">
        <title>Actinomadura sp. nov. CYP1-5 isolated from mountain soil.</title>
        <authorList>
            <person name="Songsumanus A."/>
            <person name="Kuncharoen N."/>
            <person name="Kudo T."/>
            <person name="Yuki M."/>
            <person name="Igarashi Y."/>
            <person name="Tanasupawat S."/>
        </authorList>
    </citation>
    <scope>NUCLEOTIDE SEQUENCE [LARGE SCALE GENOMIC DNA]</scope>
    <source>
        <strain evidence="7 8">CYP1-5</strain>
    </source>
</reference>
<keyword evidence="2 5" id="KW-0812">Transmembrane</keyword>
<feature type="transmembrane region" description="Helical" evidence="5">
    <location>
        <begin position="197"/>
        <end position="216"/>
    </location>
</feature>
<feature type="transmembrane region" description="Helical" evidence="5">
    <location>
        <begin position="76"/>
        <end position="95"/>
    </location>
</feature>
<feature type="transmembrane region" description="Helical" evidence="5">
    <location>
        <begin position="47"/>
        <end position="64"/>
    </location>
</feature>
<feature type="transmembrane region" description="Helical" evidence="5">
    <location>
        <begin position="384"/>
        <end position="403"/>
    </location>
</feature>
<evidence type="ECO:0000259" key="6">
    <source>
        <dbReference type="Pfam" id="PF04932"/>
    </source>
</evidence>